<evidence type="ECO:0000256" key="4">
    <source>
        <dbReference type="ARBA" id="ARBA00023004"/>
    </source>
</evidence>
<dbReference type="NCBIfam" id="TIGR01263">
    <property type="entry name" value="4HPPD"/>
    <property type="match status" value="1"/>
</dbReference>
<dbReference type="InterPro" id="IPR005956">
    <property type="entry name" value="4OHPhenylPyrv_dOase"/>
</dbReference>
<evidence type="ECO:0000256" key="2">
    <source>
        <dbReference type="ARBA" id="ARBA00022723"/>
    </source>
</evidence>
<dbReference type="Proteomes" id="UP000008204">
    <property type="component" value="Chromosome"/>
</dbReference>
<keyword evidence="3" id="KW-0677">Repeat</keyword>
<dbReference type="InterPro" id="IPR041736">
    <property type="entry name" value="4OHPhenylPyrv_dOase_N"/>
</dbReference>
<dbReference type="PIRSF" id="PIRSF009283">
    <property type="entry name" value="HPP_dOase"/>
    <property type="match status" value="1"/>
</dbReference>
<dbReference type="InterPro" id="IPR041735">
    <property type="entry name" value="4OHPhenylPyrv_dOase_C"/>
</dbReference>
<dbReference type="InterPro" id="IPR037523">
    <property type="entry name" value="VOC_core"/>
</dbReference>
<comment type="similarity">
    <text evidence="1">Belongs to the 4HPPD family.</text>
</comment>
<feature type="binding site" evidence="5">
    <location>
        <position position="229"/>
    </location>
    <ligand>
        <name>Fe cation</name>
        <dbReference type="ChEBI" id="CHEBI:24875"/>
    </ligand>
</feature>
<organism evidence="7 8">
    <name type="scientific">Rippkaea orientalis (strain PCC 8801 / RF-1)</name>
    <name type="common">Cyanothece sp. (strain PCC 8801)</name>
    <dbReference type="NCBI Taxonomy" id="41431"/>
    <lineage>
        <taxon>Bacteria</taxon>
        <taxon>Bacillati</taxon>
        <taxon>Cyanobacteriota</taxon>
        <taxon>Cyanophyceae</taxon>
        <taxon>Oscillatoriophycideae</taxon>
        <taxon>Chroococcales</taxon>
        <taxon>Aphanothecaceae</taxon>
        <taxon>Rippkaea</taxon>
        <taxon>Rippkaea orientalis</taxon>
    </lineage>
</organism>
<keyword evidence="7" id="KW-0670">Pyruvate</keyword>
<evidence type="ECO:0000256" key="5">
    <source>
        <dbReference type="PIRSR" id="PIRSR009283-1"/>
    </source>
</evidence>
<dbReference type="STRING" id="41431.PCC8801_3411"/>
<keyword evidence="4 5" id="KW-0408">Iron</keyword>
<dbReference type="PANTHER" id="PTHR11959">
    <property type="entry name" value="4-HYDROXYPHENYLPYRUVATE DIOXYGENASE"/>
    <property type="match status" value="1"/>
</dbReference>
<dbReference type="KEGG" id="cyp:PCC8801_3411"/>
<comment type="cofactor">
    <cofactor evidence="5">
        <name>Fe cation</name>
        <dbReference type="ChEBI" id="CHEBI:24875"/>
    </cofactor>
    <text evidence="5">Binds 1 Fe cation per subunit.</text>
</comment>
<dbReference type="Gene3D" id="3.10.180.10">
    <property type="entry name" value="2,3-Dihydroxybiphenyl 1,2-Dioxygenase, domain 1"/>
    <property type="match status" value="2"/>
</dbReference>
<dbReference type="AlphaFoldDB" id="B7K095"/>
<dbReference type="SUPFAM" id="SSF54593">
    <property type="entry name" value="Glyoxalase/Bleomycin resistance protein/Dihydroxybiphenyl dioxygenase"/>
    <property type="match status" value="1"/>
</dbReference>
<dbReference type="PROSITE" id="PS51819">
    <property type="entry name" value="VOC"/>
    <property type="match status" value="2"/>
</dbReference>
<dbReference type="GO" id="GO:0003868">
    <property type="term" value="F:4-hydroxyphenylpyruvate dioxygenase activity"/>
    <property type="evidence" value="ECO:0007669"/>
    <property type="project" value="UniProtKB-EC"/>
</dbReference>
<sequence length="363" mass="41139">MEIDHIHFYVEDAAHQRDWFIDKMGFQSISNSIHDDTYSEVVGNQSVYFILSSPLNDASPVSYYLKSHPPGVADVAFRVDNLNFLLDKVSRFKVEIINQSSLTAFPLNKPVKFAKLKGWGSVNHTLIDQASPRTFISSKMIAKSDIIGIDHVVLNVPQGELPLAINWYKNVFDFISHQQFNIQTEHSGLSSEALVDSSGKVQFNINQPSSTNSQIQEFLDHNNGSGIQHIGLKSSNILQSVAQMRQRGLPFLSVPNSYYQNLKELIRKSTISCLSQQELEQIETEQILVCWPEDNPTSILMQIFTQPIFKQPTFFFELIQRRNQAQGFGQGNFQALFEAIESEQIKRNRVSSRVTLQAVTPQS</sequence>
<dbReference type="GO" id="GO:0006572">
    <property type="term" value="P:L-tyrosine catabolic process"/>
    <property type="evidence" value="ECO:0007669"/>
    <property type="project" value="TreeGrafter"/>
</dbReference>
<dbReference type="OrthoDB" id="9780241at2"/>
<dbReference type="PANTHER" id="PTHR11959:SF1">
    <property type="entry name" value="4-HYDROXYPHENYLPYRUVATE DIOXYGENASE"/>
    <property type="match status" value="1"/>
</dbReference>
<accession>B7K095</accession>
<dbReference type="EC" id="1.13.11.27" evidence="7"/>
<gene>
    <name evidence="7" type="ordered locus">PCC8801_3411</name>
</gene>
<dbReference type="EMBL" id="CP001287">
    <property type="protein sequence ID" value="ACK67379.1"/>
    <property type="molecule type" value="Genomic_DNA"/>
</dbReference>
<dbReference type="HOGENOM" id="CLU_034004_1_1_3"/>
<evidence type="ECO:0000256" key="1">
    <source>
        <dbReference type="ARBA" id="ARBA00005877"/>
    </source>
</evidence>
<feature type="binding site" evidence="5">
    <location>
        <position position="151"/>
    </location>
    <ligand>
        <name>Fe cation</name>
        <dbReference type="ChEBI" id="CHEBI:24875"/>
    </ligand>
</feature>
<dbReference type="Pfam" id="PF00903">
    <property type="entry name" value="Glyoxalase"/>
    <property type="match status" value="1"/>
</dbReference>
<feature type="domain" description="VOC" evidence="6">
    <location>
        <begin position="2"/>
        <end position="129"/>
    </location>
</feature>
<protein>
    <submittedName>
        <fullName evidence="7">4-hydroxyphenylpyruvate dioxygenase</fullName>
        <ecNumber evidence="7">1.13.11.27</ecNumber>
    </submittedName>
</protein>
<dbReference type="eggNOG" id="COG3185">
    <property type="taxonomic scope" value="Bacteria"/>
</dbReference>
<keyword evidence="7" id="KW-0223">Dioxygenase</keyword>
<dbReference type="InterPro" id="IPR029068">
    <property type="entry name" value="Glyas_Bleomycin-R_OHBP_Dase"/>
</dbReference>
<reference evidence="8" key="1">
    <citation type="journal article" date="2011" name="MBio">
        <title>Novel metabolic attributes of the genus Cyanothece, comprising a group of unicellular nitrogen-fixing Cyanobacteria.</title>
        <authorList>
            <person name="Bandyopadhyay A."/>
            <person name="Elvitigala T."/>
            <person name="Welsh E."/>
            <person name="Stockel J."/>
            <person name="Liberton M."/>
            <person name="Min H."/>
            <person name="Sherman L.A."/>
            <person name="Pakrasi H.B."/>
        </authorList>
    </citation>
    <scope>NUCLEOTIDE SEQUENCE [LARGE SCALE GENOMIC DNA]</scope>
    <source>
        <strain evidence="8">PCC 8801</strain>
    </source>
</reference>
<dbReference type="GO" id="GO:0046872">
    <property type="term" value="F:metal ion binding"/>
    <property type="evidence" value="ECO:0007669"/>
    <property type="project" value="UniProtKB-KW"/>
</dbReference>
<evidence type="ECO:0000256" key="3">
    <source>
        <dbReference type="ARBA" id="ARBA00022737"/>
    </source>
</evidence>
<evidence type="ECO:0000259" key="6">
    <source>
        <dbReference type="PROSITE" id="PS51819"/>
    </source>
</evidence>
<dbReference type="CDD" id="cd08342">
    <property type="entry name" value="HPPD_N_like"/>
    <property type="match status" value="1"/>
</dbReference>
<keyword evidence="2 5" id="KW-0479">Metal-binding</keyword>
<evidence type="ECO:0000313" key="7">
    <source>
        <dbReference type="EMBL" id="ACK67379.1"/>
    </source>
</evidence>
<dbReference type="InterPro" id="IPR004360">
    <property type="entry name" value="Glyas_Fos-R_dOase_dom"/>
</dbReference>
<proteinExistence type="inferred from homology"/>
<name>B7K095_RIPO1</name>
<feature type="binding site" evidence="5">
    <location>
        <position position="317"/>
    </location>
    <ligand>
        <name>Fe cation</name>
        <dbReference type="ChEBI" id="CHEBI:24875"/>
    </ligand>
</feature>
<keyword evidence="8" id="KW-1185">Reference proteome</keyword>
<feature type="domain" description="VOC" evidence="6">
    <location>
        <begin position="148"/>
        <end position="306"/>
    </location>
</feature>
<evidence type="ECO:0000313" key="8">
    <source>
        <dbReference type="Proteomes" id="UP000008204"/>
    </source>
</evidence>
<keyword evidence="7" id="KW-0560">Oxidoreductase</keyword>
<dbReference type="CDD" id="cd07250">
    <property type="entry name" value="HPPD_C_like"/>
    <property type="match status" value="1"/>
</dbReference>